<evidence type="ECO:0000313" key="2">
    <source>
        <dbReference type="EMBL" id="MBB5363927.1"/>
    </source>
</evidence>
<comment type="caution">
    <text evidence="2">The sequence shown here is derived from an EMBL/GenBank/DDBJ whole genome shotgun (WGS) entry which is preliminary data.</text>
</comment>
<dbReference type="PANTHER" id="PTHR10937:SF14">
    <property type="entry name" value="FRUCTOSELYSINE 6-PHOSPHATE DEGLYCASE"/>
    <property type="match status" value="1"/>
</dbReference>
<organism evidence="2 3">
    <name type="scientific">Deinococcus humi</name>
    <dbReference type="NCBI Taxonomy" id="662880"/>
    <lineage>
        <taxon>Bacteria</taxon>
        <taxon>Thermotogati</taxon>
        <taxon>Deinococcota</taxon>
        <taxon>Deinococci</taxon>
        <taxon>Deinococcales</taxon>
        <taxon>Deinococcaceae</taxon>
        <taxon>Deinococcus</taxon>
    </lineage>
</organism>
<dbReference type="Gene3D" id="3.40.50.12570">
    <property type="match status" value="1"/>
</dbReference>
<dbReference type="InterPro" id="IPR046348">
    <property type="entry name" value="SIS_dom_sf"/>
</dbReference>
<dbReference type="GO" id="GO:0097367">
    <property type="term" value="F:carbohydrate derivative binding"/>
    <property type="evidence" value="ECO:0007669"/>
    <property type="project" value="InterPro"/>
</dbReference>
<gene>
    <name evidence="2" type="ORF">HNQ08_003034</name>
</gene>
<dbReference type="Gene3D" id="3.40.50.10490">
    <property type="entry name" value="Glucose-6-phosphate isomerase like protein, domain 1"/>
    <property type="match status" value="1"/>
</dbReference>
<dbReference type="GO" id="GO:0006047">
    <property type="term" value="P:UDP-N-acetylglucosamine metabolic process"/>
    <property type="evidence" value="ECO:0007669"/>
    <property type="project" value="TreeGrafter"/>
</dbReference>
<sequence length="344" mass="38508">MTQINAAPVRATPLDPEDIIQGLRSAVEVTQEAAALGKALATQIKRVYFVSCGAPNRVSLGLEYWLDHYHSPYEVKRYFPAEFMTLQPELGPHTLVILASKSGTTAETVEAARFLQRFEAMTLAVTATTDKPLAELTQHVICIGETEQAHTGVFIALQAFVAGLMADQPHFPYQAVMESLPAVPAMLVESAQLSDQRGKVDAELYRDDRNFYHIAGGPVFTTAYVFGVCMLMEMQWLHSVAFEAAEWFHGPFEIFDAQTPALVLLGEDPSRPLAERVVTFCHKYSERVMVYDSRDFPMTGIAPEVRGIFAPYALQAALNRFAEHLAEQHNQSLDLRRYMWITEY</sequence>
<dbReference type="Gene3D" id="1.10.10.2240">
    <property type="match status" value="1"/>
</dbReference>
<dbReference type="GO" id="GO:0016787">
    <property type="term" value="F:hydrolase activity"/>
    <property type="evidence" value="ECO:0007669"/>
    <property type="project" value="UniProtKB-KW"/>
</dbReference>
<dbReference type="EMBL" id="JACHFL010000007">
    <property type="protein sequence ID" value="MBB5363927.1"/>
    <property type="molecule type" value="Genomic_DNA"/>
</dbReference>
<dbReference type="PROSITE" id="PS51464">
    <property type="entry name" value="SIS"/>
    <property type="match status" value="1"/>
</dbReference>
<protein>
    <submittedName>
        <fullName evidence="2">Fructoselysine 6-phosphate deglycase</fullName>
        <ecNumber evidence="2">3.5.-.-</ecNumber>
    </submittedName>
</protein>
<evidence type="ECO:0000259" key="1">
    <source>
        <dbReference type="PROSITE" id="PS51464"/>
    </source>
</evidence>
<dbReference type="Proteomes" id="UP000552709">
    <property type="component" value="Unassembled WGS sequence"/>
</dbReference>
<dbReference type="PANTHER" id="PTHR10937">
    <property type="entry name" value="GLUCOSAMINE--FRUCTOSE-6-PHOSPHATE AMINOTRANSFERASE, ISOMERIZING"/>
    <property type="match status" value="1"/>
</dbReference>
<dbReference type="GO" id="GO:0004360">
    <property type="term" value="F:glutamine-fructose-6-phosphate transaminase (isomerizing) activity"/>
    <property type="evidence" value="ECO:0007669"/>
    <property type="project" value="TreeGrafter"/>
</dbReference>
<dbReference type="Pfam" id="PF01380">
    <property type="entry name" value="SIS"/>
    <property type="match status" value="1"/>
</dbReference>
<dbReference type="SUPFAM" id="SSF53697">
    <property type="entry name" value="SIS domain"/>
    <property type="match status" value="1"/>
</dbReference>
<dbReference type="AlphaFoldDB" id="A0A7W8JVD1"/>
<keyword evidence="3" id="KW-1185">Reference proteome</keyword>
<dbReference type="GO" id="GO:0006487">
    <property type="term" value="P:protein N-linked glycosylation"/>
    <property type="evidence" value="ECO:0007669"/>
    <property type="project" value="TreeGrafter"/>
</dbReference>
<feature type="domain" description="SIS" evidence="1">
    <location>
        <begin position="36"/>
        <end position="169"/>
    </location>
</feature>
<dbReference type="GO" id="GO:0006002">
    <property type="term" value="P:fructose 6-phosphate metabolic process"/>
    <property type="evidence" value="ECO:0007669"/>
    <property type="project" value="TreeGrafter"/>
</dbReference>
<dbReference type="RefSeq" id="WP_184133601.1">
    <property type="nucleotide sequence ID" value="NZ_JACHFL010000007.1"/>
</dbReference>
<accession>A0A7W8JVD1</accession>
<proteinExistence type="predicted"/>
<evidence type="ECO:0000313" key="3">
    <source>
        <dbReference type="Proteomes" id="UP000552709"/>
    </source>
</evidence>
<dbReference type="EC" id="3.5.-.-" evidence="2"/>
<keyword evidence="2" id="KW-0378">Hydrolase</keyword>
<dbReference type="InterPro" id="IPR001347">
    <property type="entry name" value="SIS_dom"/>
</dbReference>
<reference evidence="2 3" key="1">
    <citation type="submission" date="2020-08" db="EMBL/GenBank/DDBJ databases">
        <title>Genomic Encyclopedia of Type Strains, Phase IV (KMG-IV): sequencing the most valuable type-strain genomes for metagenomic binning, comparative biology and taxonomic classification.</title>
        <authorList>
            <person name="Goeker M."/>
        </authorList>
    </citation>
    <scope>NUCLEOTIDE SEQUENCE [LARGE SCALE GENOMIC DNA]</scope>
    <source>
        <strain evidence="2 3">DSM 27939</strain>
    </source>
</reference>
<name>A0A7W8JVD1_9DEIO</name>